<dbReference type="Proteomes" id="UP000694559">
    <property type="component" value="Unplaced"/>
</dbReference>
<evidence type="ECO:0000313" key="4">
    <source>
        <dbReference type="Proteomes" id="UP000694559"/>
    </source>
</evidence>
<sequence>MLLEILNPMHYNITKVVSESIPTVATLPLLLLMGFLFLIWTCEETSSIPGPGYCMGLGPLISHGRFLCMGVGSACNYYNKMYGEFMRVWINGEETLVISKSSSMFHVMKHGHYSSRFGSKPGLQCIGMHENGIIFNNNPTLWKEIRPYFTKGKYIELGLPIVTLPSDVFLNQSL</sequence>
<accession>A0A8C6YI86</accession>
<dbReference type="Ensembl" id="ENSNNAT00000030440.1">
    <property type="protein sequence ID" value="ENSNNAP00000029023.1"/>
    <property type="gene ID" value="ENSNNAG00000018638.1"/>
</dbReference>
<keyword evidence="2" id="KW-0812">Transmembrane</keyword>
<dbReference type="GO" id="GO:0020037">
    <property type="term" value="F:heme binding"/>
    <property type="evidence" value="ECO:0007669"/>
    <property type="project" value="InterPro"/>
</dbReference>
<dbReference type="Pfam" id="PF00067">
    <property type="entry name" value="p450"/>
    <property type="match status" value="1"/>
</dbReference>
<keyword evidence="2" id="KW-0472">Membrane</keyword>
<keyword evidence="4" id="KW-1185">Reference proteome</keyword>
<proteinExistence type="inferred from homology"/>
<evidence type="ECO:0000256" key="2">
    <source>
        <dbReference type="SAM" id="Phobius"/>
    </source>
</evidence>
<dbReference type="GO" id="GO:0005506">
    <property type="term" value="F:iron ion binding"/>
    <property type="evidence" value="ECO:0007669"/>
    <property type="project" value="InterPro"/>
</dbReference>
<dbReference type="SUPFAM" id="SSF48264">
    <property type="entry name" value="Cytochrome P450"/>
    <property type="match status" value="1"/>
</dbReference>
<protein>
    <submittedName>
        <fullName evidence="3">Uncharacterized protein</fullName>
    </submittedName>
</protein>
<comment type="similarity">
    <text evidence="1">Belongs to the cytochrome P450 family.</text>
</comment>
<dbReference type="AlphaFoldDB" id="A0A8C6YI86"/>
<reference evidence="3" key="2">
    <citation type="submission" date="2025-09" db="UniProtKB">
        <authorList>
            <consortium name="Ensembl"/>
        </authorList>
    </citation>
    <scope>IDENTIFICATION</scope>
</reference>
<feature type="transmembrane region" description="Helical" evidence="2">
    <location>
        <begin position="21"/>
        <end position="40"/>
    </location>
</feature>
<dbReference type="OrthoDB" id="1470350at2759"/>
<reference evidence="3" key="1">
    <citation type="submission" date="2025-08" db="UniProtKB">
        <authorList>
            <consortium name="Ensembl"/>
        </authorList>
    </citation>
    <scope>IDENTIFICATION</scope>
</reference>
<evidence type="ECO:0000313" key="3">
    <source>
        <dbReference type="Ensembl" id="ENSNNAP00000029023.1"/>
    </source>
</evidence>
<evidence type="ECO:0000256" key="1">
    <source>
        <dbReference type="ARBA" id="ARBA00010617"/>
    </source>
</evidence>
<feature type="transmembrane region" description="Helical" evidence="2">
    <location>
        <begin position="60"/>
        <end position="78"/>
    </location>
</feature>
<dbReference type="Gene3D" id="1.10.630.10">
    <property type="entry name" value="Cytochrome P450"/>
    <property type="match status" value="1"/>
</dbReference>
<organism evidence="3 4">
    <name type="scientific">Naja naja</name>
    <name type="common">Indian cobra</name>
    <dbReference type="NCBI Taxonomy" id="35670"/>
    <lineage>
        <taxon>Eukaryota</taxon>
        <taxon>Metazoa</taxon>
        <taxon>Chordata</taxon>
        <taxon>Craniata</taxon>
        <taxon>Vertebrata</taxon>
        <taxon>Euteleostomi</taxon>
        <taxon>Lepidosauria</taxon>
        <taxon>Squamata</taxon>
        <taxon>Bifurcata</taxon>
        <taxon>Unidentata</taxon>
        <taxon>Episquamata</taxon>
        <taxon>Toxicofera</taxon>
        <taxon>Serpentes</taxon>
        <taxon>Colubroidea</taxon>
        <taxon>Elapidae</taxon>
        <taxon>Elapinae</taxon>
        <taxon>Naja</taxon>
    </lineage>
</organism>
<name>A0A8C6YI86_NAJNA</name>
<dbReference type="GO" id="GO:0004497">
    <property type="term" value="F:monooxygenase activity"/>
    <property type="evidence" value="ECO:0007669"/>
    <property type="project" value="InterPro"/>
</dbReference>
<dbReference type="GeneTree" id="ENSGT00840000129915"/>
<dbReference type="InterPro" id="IPR036396">
    <property type="entry name" value="Cyt_P450_sf"/>
</dbReference>
<dbReference type="InterPro" id="IPR001128">
    <property type="entry name" value="Cyt_P450"/>
</dbReference>
<dbReference type="GO" id="GO:0016705">
    <property type="term" value="F:oxidoreductase activity, acting on paired donors, with incorporation or reduction of molecular oxygen"/>
    <property type="evidence" value="ECO:0007669"/>
    <property type="project" value="InterPro"/>
</dbReference>
<keyword evidence="2" id="KW-1133">Transmembrane helix</keyword>